<dbReference type="InterPro" id="IPR002606">
    <property type="entry name" value="Riboflavin_kinase_bac"/>
</dbReference>
<evidence type="ECO:0000256" key="14">
    <source>
        <dbReference type="ARBA" id="ARBA00049494"/>
    </source>
</evidence>
<dbReference type="GO" id="GO:0008531">
    <property type="term" value="F:riboflavin kinase activity"/>
    <property type="evidence" value="ECO:0007669"/>
    <property type="project" value="UniProtKB-UniRule"/>
</dbReference>
<dbReference type="InterPro" id="IPR015865">
    <property type="entry name" value="Riboflavin_kinase_bac/euk"/>
</dbReference>
<dbReference type="InterPro" id="IPR015864">
    <property type="entry name" value="FAD_synthase"/>
</dbReference>
<evidence type="ECO:0000256" key="3">
    <source>
        <dbReference type="ARBA" id="ARBA00005201"/>
    </source>
</evidence>
<evidence type="ECO:0000259" key="16">
    <source>
        <dbReference type="SMART" id="SM00904"/>
    </source>
</evidence>
<evidence type="ECO:0000256" key="10">
    <source>
        <dbReference type="ARBA" id="ARBA00022827"/>
    </source>
</evidence>
<dbReference type="InterPro" id="IPR023465">
    <property type="entry name" value="Riboflavin_kinase_dom_sf"/>
</dbReference>
<keyword evidence="5 15" id="KW-0288">FMN</keyword>
<comment type="catalytic activity">
    <reaction evidence="14 15">
        <text>FMN + ATP + H(+) = FAD + diphosphate</text>
        <dbReference type="Rhea" id="RHEA:17237"/>
        <dbReference type="ChEBI" id="CHEBI:15378"/>
        <dbReference type="ChEBI" id="CHEBI:30616"/>
        <dbReference type="ChEBI" id="CHEBI:33019"/>
        <dbReference type="ChEBI" id="CHEBI:57692"/>
        <dbReference type="ChEBI" id="CHEBI:58210"/>
        <dbReference type="EC" id="2.7.7.2"/>
    </reaction>
</comment>
<dbReference type="NCBIfam" id="NF004163">
    <property type="entry name" value="PRK05627.1-6"/>
    <property type="match status" value="1"/>
</dbReference>
<dbReference type="Pfam" id="PF01687">
    <property type="entry name" value="Flavokinase"/>
    <property type="match status" value="1"/>
</dbReference>
<evidence type="ECO:0000256" key="12">
    <source>
        <dbReference type="ARBA" id="ARBA00023268"/>
    </source>
</evidence>
<evidence type="ECO:0000256" key="9">
    <source>
        <dbReference type="ARBA" id="ARBA00022777"/>
    </source>
</evidence>
<comment type="pathway">
    <text evidence="3 15">Cofactor biosynthesis; FMN biosynthesis; FMN from riboflavin (ATP route): step 1/1.</text>
</comment>
<keyword evidence="10 15" id="KW-0274">FAD</keyword>
<keyword evidence="7 15" id="KW-0548">Nucleotidyltransferase</keyword>
<accession>A0A917FNM8</accession>
<keyword evidence="9 15" id="KW-0418">Kinase</keyword>
<dbReference type="Pfam" id="PF06574">
    <property type="entry name" value="FAD_syn"/>
    <property type="match status" value="1"/>
</dbReference>
<dbReference type="EC" id="2.7.1.26" evidence="15"/>
<reference evidence="17" key="2">
    <citation type="submission" date="2020-09" db="EMBL/GenBank/DDBJ databases">
        <authorList>
            <person name="Sun Q."/>
            <person name="Zhou Y."/>
        </authorList>
    </citation>
    <scope>NUCLEOTIDE SEQUENCE</scope>
    <source>
        <strain evidence="17">CGMCC 1.12726</strain>
    </source>
</reference>
<dbReference type="SUPFAM" id="SSF82114">
    <property type="entry name" value="Riboflavin kinase-like"/>
    <property type="match status" value="1"/>
</dbReference>
<evidence type="ECO:0000256" key="11">
    <source>
        <dbReference type="ARBA" id="ARBA00022840"/>
    </source>
</evidence>
<dbReference type="InterPro" id="IPR014729">
    <property type="entry name" value="Rossmann-like_a/b/a_fold"/>
</dbReference>
<dbReference type="NCBIfam" id="TIGR00125">
    <property type="entry name" value="cyt_tran_rel"/>
    <property type="match status" value="1"/>
</dbReference>
<dbReference type="Gene3D" id="3.40.50.620">
    <property type="entry name" value="HUPs"/>
    <property type="match status" value="1"/>
</dbReference>
<organism evidence="17 18">
    <name type="scientific">Arenimonas maotaiensis</name>
    <dbReference type="NCBI Taxonomy" id="1446479"/>
    <lineage>
        <taxon>Bacteria</taxon>
        <taxon>Pseudomonadati</taxon>
        <taxon>Pseudomonadota</taxon>
        <taxon>Gammaproteobacteria</taxon>
        <taxon>Lysobacterales</taxon>
        <taxon>Lysobacteraceae</taxon>
        <taxon>Arenimonas</taxon>
    </lineage>
</organism>
<name>A0A917FNM8_9GAMM</name>
<dbReference type="InterPro" id="IPR023468">
    <property type="entry name" value="Riboflavin_kinase"/>
</dbReference>
<dbReference type="GO" id="GO:0006747">
    <property type="term" value="P:FAD biosynthetic process"/>
    <property type="evidence" value="ECO:0007669"/>
    <property type="project" value="UniProtKB-UniRule"/>
</dbReference>
<dbReference type="PANTHER" id="PTHR22749:SF6">
    <property type="entry name" value="RIBOFLAVIN KINASE"/>
    <property type="match status" value="1"/>
</dbReference>
<evidence type="ECO:0000256" key="4">
    <source>
        <dbReference type="ARBA" id="ARBA00022630"/>
    </source>
</evidence>
<evidence type="ECO:0000256" key="13">
    <source>
        <dbReference type="ARBA" id="ARBA00047880"/>
    </source>
</evidence>
<dbReference type="SUPFAM" id="SSF52374">
    <property type="entry name" value="Nucleotidylyl transferase"/>
    <property type="match status" value="1"/>
</dbReference>
<keyword evidence="6 15" id="KW-0808">Transferase</keyword>
<dbReference type="RefSeq" id="WP_188448881.1">
    <property type="nucleotide sequence ID" value="NZ_BMFO01000002.1"/>
</dbReference>
<dbReference type="GO" id="GO:0009398">
    <property type="term" value="P:FMN biosynthetic process"/>
    <property type="evidence" value="ECO:0007669"/>
    <property type="project" value="UniProtKB-UniRule"/>
</dbReference>
<comment type="caution">
    <text evidence="17">The sequence shown here is derived from an EMBL/GenBank/DDBJ whole genome shotgun (WGS) entry which is preliminary data.</text>
</comment>
<dbReference type="CDD" id="cd02064">
    <property type="entry name" value="FAD_synthetase_N"/>
    <property type="match status" value="1"/>
</dbReference>
<gene>
    <name evidence="17" type="primary">ribF</name>
    <name evidence="17" type="ORF">GCM10010960_12300</name>
</gene>
<dbReference type="EMBL" id="BMFO01000002">
    <property type="protein sequence ID" value="GGF91913.1"/>
    <property type="molecule type" value="Genomic_DNA"/>
</dbReference>
<evidence type="ECO:0000256" key="2">
    <source>
        <dbReference type="ARBA" id="ARBA00004726"/>
    </source>
</evidence>
<keyword evidence="12" id="KW-0511">Multifunctional enzyme</keyword>
<evidence type="ECO:0000256" key="1">
    <source>
        <dbReference type="ARBA" id="ARBA00002121"/>
    </source>
</evidence>
<dbReference type="PIRSF" id="PIRSF004491">
    <property type="entry name" value="FAD_Synth"/>
    <property type="match status" value="1"/>
</dbReference>
<evidence type="ECO:0000256" key="15">
    <source>
        <dbReference type="PIRNR" id="PIRNR004491"/>
    </source>
</evidence>
<evidence type="ECO:0000256" key="8">
    <source>
        <dbReference type="ARBA" id="ARBA00022741"/>
    </source>
</evidence>
<comment type="pathway">
    <text evidence="2 15">Cofactor biosynthesis; FAD biosynthesis; FAD from FMN: step 1/1.</text>
</comment>
<dbReference type="Proteomes" id="UP000632858">
    <property type="component" value="Unassembled WGS sequence"/>
</dbReference>
<keyword evidence="8 15" id="KW-0547">Nucleotide-binding</keyword>
<reference evidence="17" key="1">
    <citation type="journal article" date="2014" name="Int. J. Syst. Evol. Microbiol.">
        <title>Complete genome sequence of Corynebacterium casei LMG S-19264T (=DSM 44701T), isolated from a smear-ripened cheese.</title>
        <authorList>
            <consortium name="US DOE Joint Genome Institute (JGI-PGF)"/>
            <person name="Walter F."/>
            <person name="Albersmeier A."/>
            <person name="Kalinowski J."/>
            <person name="Ruckert C."/>
        </authorList>
    </citation>
    <scope>NUCLEOTIDE SEQUENCE</scope>
    <source>
        <strain evidence="17">CGMCC 1.12726</strain>
    </source>
</reference>
<keyword evidence="11 15" id="KW-0067">ATP-binding</keyword>
<keyword evidence="4 15" id="KW-0285">Flavoprotein</keyword>
<evidence type="ECO:0000256" key="7">
    <source>
        <dbReference type="ARBA" id="ARBA00022695"/>
    </source>
</evidence>
<dbReference type="PANTHER" id="PTHR22749">
    <property type="entry name" value="RIBOFLAVIN KINASE/FMN ADENYLYLTRANSFERASE"/>
    <property type="match status" value="1"/>
</dbReference>
<dbReference type="EC" id="2.7.7.2" evidence="15"/>
<evidence type="ECO:0000256" key="6">
    <source>
        <dbReference type="ARBA" id="ARBA00022679"/>
    </source>
</evidence>
<dbReference type="NCBIfam" id="NF004159">
    <property type="entry name" value="PRK05627.1-2"/>
    <property type="match status" value="1"/>
</dbReference>
<protein>
    <recommendedName>
        <fullName evidence="15">Riboflavin biosynthesis protein</fullName>
    </recommendedName>
    <domain>
        <recommendedName>
            <fullName evidence="15">Riboflavin kinase</fullName>
            <ecNumber evidence="15">2.7.1.26</ecNumber>
        </recommendedName>
        <alternativeName>
            <fullName evidence="15">Flavokinase</fullName>
        </alternativeName>
    </domain>
    <domain>
        <recommendedName>
            <fullName evidence="15">FMN adenylyltransferase</fullName>
            <ecNumber evidence="15">2.7.7.2</ecNumber>
        </recommendedName>
        <alternativeName>
            <fullName evidence="15">FAD pyrophosphorylase</fullName>
        </alternativeName>
        <alternativeName>
            <fullName evidence="15">FAD synthase</fullName>
        </alternativeName>
    </domain>
</protein>
<comment type="catalytic activity">
    <reaction evidence="13 15">
        <text>riboflavin + ATP = FMN + ADP + H(+)</text>
        <dbReference type="Rhea" id="RHEA:14357"/>
        <dbReference type="ChEBI" id="CHEBI:15378"/>
        <dbReference type="ChEBI" id="CHEBI:30616"/>
        <dbReference type="ChEBI" id="CHEBI:57986"/>
        <dbReference type="ChEBI" id="CHEBI:58210"/>
        <dbReference type="ChEBI" id="CHEBI:456216"/>
        <dbReference type="EC" id="2.7.1.26"/>
    </reaction>
</comment>
<comment type="function">
    <text evidence="1">Catalyzes the phosphorylation of riboflavin to FMN followed by the adenylation of FMN to FAD.</text>
</comment>
<dbReference type="SMART" id="SM00904">
    <property type="entry name" value="Flavokinase"/>
    <property type="match status" value="1"/>
</dbReference>
<feature type="domain" description="Riboflavin kinase" evidence="16">
    <location>
        <begin position="184"/>
        <end position="308"/>
    </location>
</feature>
<comment type="similarity">
    <text evidence="15">Belongs to the ribF family.</text>
</comment>
<dbReference type="FunFam" id="3.40.50.620:FF:000021">
    <property type="entry name" value="Riboflavin biosynthesis protein"/>
    <property type="match status" value="1"/>
</dbReference>
<dbReference type="NCBIfam" id="TIGR00083">
    <property type="entry name" value="ribF"/>
    <property type="match status" value="1"/>
</dbReference>
<proteinExistence type="inferred from homology"/>
<dbReference type="GO" id="GO:0005524">
    <property type="term" value="F:ATP binding"/>
    <property type="evidence" value="ECO:0007669"/>
    <property type="project" value="UniProtKB-UniRule"/>
</dbReference>
<evidence type="ECO:0000313" key="17">
    <source>
        <dbReference type="EMBL" id="GGF91913.1"/>
    </source>
</evidence>
<dbReference type="NCBIfam" id="NF004160">
    <property type="entry name" value="PRK05627.1-3"/>
    <property type="match status" value="1"/>
</dbReference>
<evidence type="ECO:0000313" key="18">
    <source>
        <dbReference type="Proteomes" id="UP000632858"/>
    </source>
</evidence>
<dbReference type="GO" id="GO:0009231">
    <property type="term" value="P:riboflavin biosynthetic process"/>
    <property type="evidence" value="ECO:0007669"/>
    <property type="project" value="InterPro"/>
</dbReference>
<dbReference type="GO" id="GO:0003919">
    <property type="term" value="F:FMN adenylyltransferase activity"/>
    <property type="evidence" value="ECO:0007669"/>
    <property type="project" value="UniProtKB-UniRule"/>
</dbReference>
<dbReference type="InterPro" id="IPR004821">
    <property type="entry name" value="Cyt_trans-like"/>
</dbReference>
<keyword evidence="18" id="KW-1185">Reference proteome</keyword>
<dbReference type="FunFam" id="2.40.30.30:FF:000003">
    <property type="entry name" value="Riboflavin biosynthesis protein"/>
    <property type="match status" value="1"/>
</dbReference>
<dbReference type="Gene3D" id="2.40.30.30">
    <property type="entry name" value="Riboflavin kinase-like"/>
    <property type="match status" value="1"/>
</dbReference>
<sequence>MTVLFRDFSGPTVCPGGSVVCIGAFDGLHRGHQHLLAEARALADAEDLELVVLSFEPLPREFFGRDNPPPRLIRARQKFRRLRALGADAVGLLRFNQAMADTSAEDFIAELLVKRLQAQHVLVGPDFFFGKGRRGDLAMLQRAGADHGFEARGVEPQVHGGERISSSLVRADLQAGRLDAAHEKLGAPYCIEGKVVRGQQLGRTLGYPTANIRLQGRKPALMGIYATWIHGVGDAPMPGVSSLGTRPTVNGREPLLEAHLFDFDGDLYGKCLRVEFVRKLRDEEKFDGLDALVAQMHRDAEHARAVLARTTQGECA</sequence>
<dbReference type="AlphaFoldDB" id="A0A917FNM8"/>
<evidence type="ECO:0000256" key="5">
    <source>
        <dbReference type="ARBA" id="ARBA00022643"/>
    </source>
</evidence>